<protein>
    <submittedName>
        <fullName evidence="1">Putative secreted protein</fullName>
    </submittedName>
</protein>
<accession>A0A2M4D9J3</accession>
<reference evidence="1" key="1">
    <citation type="submission" date="2018-01" db="EMBL/GenBank/DDBJ databases">
        <title>An insight into the sialome of Amazonian anophelines.</title>
        <authorList>
            <person name="Ribeiro J.M."/>
            <person name="Scarpassa V."/>
            <person name="Calvo E."/>
        </authorList>
    </citation>
    <scope>NUCLEOTIDE SEQUENCE</scope>
</reference>
<evidence type="ECO:0000313" key="1">
    <source>
        <dbReference type="EMBL" id="MBW73728.1"/>
    </source>
</evidence>
<sequence length="71" mass="7810">MLHAHVSIESVERGKRLVTLVALVVLVRSIVHVDLPLMCHHVPVAAKAFGTDVAVIVLDARVRNHMTRQIA</sequence>
<organism evidence="1">
    <name type="scientific">Anopheles darlingi</name>
    <name type="common">Mosquito</name>
    <dbReference type="NCBI Taxonomy" id="43151"/>
    <lineage>
        <taxon>Eukaryota</taxon>
        <taxon>Metazoa</taxon>
        <taxon>Ecdysozoa</taxon>
        <taxon>Arthropoda</taxon>
        <taxon>Hexapoda</taxon>
        <taxon>Insecta</taxon>
        <taxon>Pterygota</taxon>
        <taxon>Neoptera</taxon>
        <taxon>Endopterygota</taxon>
        <taxon>Diptera</taxon>
        <taxon>Nematocera</taxon>
        <taxon>Culicoidea</taxon>
        <taxon>Culicidae</taxon>
        <taxon>Anophelinae</taxon>
        <taxon>Anopheles</taxon>
    </lineage>
</organism>
<dbReference type="AlphaFoldDB" id="A0A2M4D9J3"/>
<dbReference type="EMBL" id="GGFL01009550">
    <property type="protein sequence ID" value="MBW73728.1"/>
    <property type="molecule type" value="Transcribed_RNA"/>
</dbReference>
<proteinExistence type="predicted"/>
<name>A0A2M4D9J3_ANODA</name>